<dbReference type="Gene3D" id="3.40.50.1240">
    <property type="entry name" value="Phosphoglycerate mutase-like"/>
    <property type="match status" value="1"/>
</dbReference>
<protein>
    <recommendedName>
        <fullName evidence="7">2,3-bisphosphoglycerate 3-phosphatase</fullName>
    </recommendedName>
</protein>
<evidence type="ECO:0000313" key="6">
    <source>
        <dbReference type="Proteomes" id="UP000639338"/>
    </source>
</evidence>
<dbReference type="GO" id="GO:0003993">
    <property type="term" value="F:acid phosphatase activity"/>
    <property type="evidence" value="ECO:0007669"/>
    <property type="project" value="TreeGrafter"/>
</dbReference>
<dbReference type="SUPFAM" id="SSF53254">
    <property type="entry name" value="Phosphoglycerate mutase-like"/>
    <property type="match status" value="1"/>
</dbReference>
<dbReference type="OrthoDB" id="6509975at2759"/>
<feature type="disulfide bond" evidence="3">
    <location>
        <begin position="265"/>
        <end position="279"/>
    </location>
</feature>
<keyword evidence="3" id="KW-1015">Disulfide bond</keyword>
<dbReference type="EMBL" id="JACMRX010000005">
    <property type="protein sequence ID" value="KAF7988748.1"/>
    <property type="molecule type" value="Genomic_DNA"/>
</dbReference>
<name>A0A834XLZ4_APHGI</name>
<evidence type="ECO:0000256" key="2">
    <source>
        <dbReference type="ARBA" id="ARBA00023180"/>
    </source>
</evidence>
<keyword evidence="4" id="KW-0732">Signal</keyword>
<dbReference type="Proteomes" id="UP000639338">
    <property type="component" value="Unassembled WGS sequence"/>
</dbReference>
<dbReference type="GO" id="GO:0052745">
    <property type="term" value="F:inositol phosphate phosphatase activity"/>
    <property type="evidence" value="ECO:0007669"/>
    <property type="project" value="TreeGrafter"/>
</dbReference>
<keyword evidence="6" id="KW-1185">Reference proteome</keyword>
<evidence type="ECO:0000256" key="1">
    <source>
        <dbReference type="ARBA" id="ARBA00022801"/>
    </source>
</evidence>
<dbReference type="InterPro" id="IPR000560">
    <property type="entry name" value="His_Pase_clade-2"/>
</dbReference>
<organism evidence="5 6">
    <name type="scientific">Aphidius gifuensis</name>
    <name type="common">Parasitoid wasp</name>
    <dbReference type="NCBI Taxonomy" id="684658"/>
    <lineage>
        <taxon>Eukaryota</taxon>
        <taxon>Metazoa</taxon>
        <taxon>Ecdysozoa</taxon>
        <taxon>Arthropoda</taxon>
        <taxon>Hexapoda</taxon>
        <taxon>Insecta</taxon>
        <taxon>Pterygota</taxon>
        <taxon>Neoptera</taxon>
        <taxon>Endopterygota</taxon>
        <taxon>Hymenoptera</taxon>
        <taxon>Apocrita</taxon>
        <taxon>Ichneumonoidea</taxon>
        <taxon>Braconidae</taxon>
        <taxon>Aphidiinae</taxon>
        <taxon>Aphidius</taxon>
    </lineage>
</organism>
<evidence type="ECO:0008006" key="7">
    <source>
        <dbReference type="Google" id="ProtNLM"/>
    </source>
</evidence>
<dbReference type="PIRSF" id="PIRSF000894">
    <property type="entry name" value="Acid_phosphatase"/>
    <property type="match status" value="1"/>
</dbReference>
<feature type="signal peptide" evidence="4">
    <location>
        <begin position="1"/>
        <end position="23"/>
    </location>
</feature>
<keyword evidence="1" id="KW-0378">Hydrolase</keyword>
<evidence type="ECO:0000256" key="3">
    <source>
        <dbReference type="PIRSR" id="PIRSR000894-2"/>
    </source>
</evidence>
<dbReference type="CDD" id="cd07061">
    <property type="entry name" value="HP_HAP_like"/>
    <property type="match status" value="1"/>
</dbReference>
<comment type="caution">
    <text evidence="5">The sequence shown here is derived from an EMBL/GenBank/DDBJ whole genome shotgun (WGS) entry which is preliminary data.</text>
</comment>
<feature type="chain" id="PRO_5032715848" description="2,3-bisphosphoglycerate 3-phosphatase" evidence="4">
    <location>
        <begin position="24"/>
        <end position="446"/>
    </location>
</feature>
<dbReference type="InterPro" id="IPR016274">
    <property type="entry name" value="Histidine_acid_Pase_euk"/>
</dbReference>
<evidence type="ECO:0000256" key="4">
    <source>
        <dbReference type="SAM" id="SignalP"/>
    </source>
</evidence>
<feature type="disulfide bond" evidence="3">
    <location>
        <begin position="63"/>
        <end position="390"/>
    </location>
</feature>
<dbReference type="AlphaFoldDB" id="A0A834XLZ4"/>
<reference evidence="5 6" key="1">
    <citation type="submission" date="2020-08" db="EMBL/GenBank/DDBJ databases">
        <title>Aphidius gifuensis genome sequencing and assembly.</title>
        <authorList>
            <person name="Du Z."/>
        </authorList>
    </citation>
    <scope>NUCLEOTIDE SEQUENCE [LARGE SCALE GENOMIC DNA]</scope>
    <source>
        <strain evidence="5">YNYX2018</strain>
        <tissue evidence="5">Adults</tissue>
    </source>
</reference>
<dbReference type="PANTHER" id="PTHR20963">
    <property type="entry name" value="MULTIPLE INOSITOL POLYPHOSPHATE PHOSPHATASE-RELATED"/>
    <property type="match status" value="1"/>
</dbReference>
<evidence type="ECO:0000313" key="5">
    <source>
        <dbReference type="EMBL" id="KAF7988748.1"/>
    </source>
</evidence>
<dbReference type="InterPro" id="IPR029033">
    <property type="entry name" value="His_PPase_superfam"/>
</dbReference>
<feature type="disulfide bond" evidence="3">
    <location>
        <begin position="410"/>
        <end position="416"/>
    </location>
</feature>
<sequence length="446" mass="52036">MKNRIHCCIVYYVFIQLIAVGFASKSDFKCSKNFASYRCRLNTRTPYRFVANNNETEIKFKGCTAKKIWFMIRHGARLPEPNILSETKNLQLLRDQILTKCNLSKCNLSTVQINRLKNWKTQFTEASQPRMLVKEGEQELFGLGQRYQSRFPNLMPKKFTNQTIKLKFTNKQRTAESARYFTIGLSGNNSFQKVWLPKPVSKDAVLQFSSTCDSWLDWVNNNRTASEQYEMFESSTVVRKMLDDLSARLGVKVTLETARLIYDVCSYETAWNKTKSAWCLLKSSDYKIFEFIKDLKTYWTDGYGYPLNYEQACPVLVDMFTFFTDERQEYKISAYFSHTSNILKTFALLNIIKDEFPLRYDTFEKSRNRNWRTSLINTFATNFAFILYDCDTGPGIIVQHQERILNLPGCPKNTPCPLDTMKNNYPLVPENCNFQKMCALANPSHE</sequence>
<accession>A0A834XLZ4</accession>
<dbReference type="PANTHER" id="PTHR20963:SF51">
    <property type="entry name" value="MULTIPLE INOSITOL POLYPHOSPHATE PHOSPHATASE 1"/>
    <property type="match status" value="1"/>
</dbReference>
<proteinExistence type="predicted"/>
<gene>
    <name evidence="5" type="ORF">HCN44_007058</name>
</gene>
<keyword evidence="2" id="KW-0325">Glycoprotein</keyword>
<dbReference type="Pfam" id="PF00328">
    <property type="entry name" value="His_Phos_2"/>
    <property type="match status" value="1"/>
</dbReference>